<dbReference type="InterPro" id="IPR050130">
    <property type="entry name" value="ClpA_ClpB"/>
</dbReference>
<keyword evidence="4 7" id="KW-0067">ATP-binding</keyword>
<evidence type="ECO:0000313" key="11">
    <source>
        <dbReference type="Proteomes" id="UP001210925"/>
    </source>
</evidence>
<proteinExistence type="inferred from homology"/>
<name>A0AAD5UJG0_9FUNG</name>
<dbReference type="InterPro" id="IPR028299">
    <property type="entry name" value="ClpA/B_CS2"/>
</dbReference>
<dbReference type="GO" id="GO:0005829">
    <property type="term" value="C:cytosol"/>
    <property type="evidence" value="ECO:0007669"/>
    <property type="project" value="TreeGrafter"/>
</dbReference>
<dbReference type="GO" id="GO:0042026">
    <property type="term" value="P:protein refolding"/>
    <property type="evidence" value="ECO:0007669"/>
    <property type="project" value="TreeGrafter"/>
</dbReference>
<keyword evidence="11" id="KW-1185">Reference proteome</keyword>
<dbReference type="FunFam" id="3.40.50.300:FF:000120">
    <property type="entry name" value="ATP-dependent chaperone ClpB"/>
    <property type="match status" value="1"/>
</dbReference>
<evidence type="ECO:0000256" key="3">
    <source>
        <dbReference type="ARBA" id="ARBA00022741"/>
    </source>
</evidence>
<evidence type="ECO:0000256" key="1">
    <source>
        <dbReference type="ARBA" id="ARBA00008675"/>
    </source>
</evidence>
<dbReference type="InterPro" id="IPR004176">
    <property type="entry name" value="Clp_R_N"/>
</dbReference>
<dbReference type="Pfam" id="PF17871">
    <property type="entry name" value="AAA_lid_9"/>
    <property type="match status" value="1"/>
</dbReference>
<evidence type="ECO:0000256" key="4">
    <source>
        <dbReference type="ARBA" id="ARBA00022840"/>
    </source>
</evidence>
<dbReference type="Proteomes" id="UP001210925">
    <property type="component" value="Unassembled WGS sequence"/>
</dbReference>
<dbReference type="PROSITE" id="PS00870">
    <property type="entry name" value="CLPAB_1"/>
    <property type="match status" value="1"/>
</dbReference>
<dbReference type="InterPro" id="IPR003959">
    <property type="entry name" value="ATPase_AAA_core"/>
</dbReference>
<evidence type="ECO:0000313" key="10">
    <source>
        <dbReference type="EMBL" id="KAJ3256486.1"/>
    </source>
</evidence>
<dbReference type="Pfam" id="PF10431">
    <property type="entry name" value="ClpB_D2-small"/>
    <property type="match status" value="1"/>
</dbReference>
<evidence type="ECO:0000256" key="2">
    <source>
        <dbReference type="ARBA" id="ARBA00022737"/>
    </source>
</evidence>
<evidence type="ECO:0000259" key="9">
    <source>
        <dbReference type="PROSITE" id="PS51903"/>
    </source>
</evidence>
<dbReference type="InterPro" id="IPR018368">
    <property type="entry name" value="ClpA/B_CS1"/>
</dbReference>
<dbReference type="InterPro" id="IPR036628">
    <property type="entry name" value="Clp_N_dom_sf"/>
</dbReference>
<keyword evidence="8" id="KW-0175">Coiled coil</keyword>
<dbReference type="CDD" id="cd19499">
    <property type="entry name" value="RecA-like_ClpB_Hsp104-like"/>
    <property type="match status" value="1"/>
</dbReference>
<dbReference type="SMART" id="SM00382">
    <property type="entry name" value="AAA"/>
    <property type="match status" value="2"/>
</dbReference>
<dbReference type="PRINTS" id="PR00300">
    <property type="entry name" value="CLPPROTEASEA"/>
</dbReference>
<dbReference type="InterPro" id="IPR041546">
    <property type="entry name" value="ClpA/ClpB_AAA_lid"/>
</dbReference>
<dbReference type="SMART" id="SM01086">
    <property type="entry name" value="ClpB_D2-small"/>
    <property type="match status" value="1"/>
</dbReference>
<keyword evidence="5 7" id="KW-0143">Chaperone</keyword>
<evidence type="ECO:0000256" key="6">
    <source>
        <dbReference type="PROSITE-ProRule" id="PRU01251"/>
    </source>
</evidence>
<feature type="domain" description="Clp R" evidence="9">
    <location>
        <begin position="4"/>
        <end position="146"/>
    </location>
</feature>
<organism evidence="10 11">
    <name type="scientific">Boothiomyces macroporosus</name>
    <dbReference type="NCBI Taxonomy" id="261099"/>
    <lineage>
        <taxon>Eukaryota</taxon>
        <taxon>Fungi</taxon>
        <taxon>Fungi incertae sedis</taxon>
        <taxon>Chytridiomycota</taxon>
        <taxon>Chytridiomycota incertae sedis</taxon>
        <taxon>Chytridiomycetes</taxon>
        <taxon>Rhizophydiales</taxon>
        <taxon>Terramycetaceae</taxon>
        <taxon>Boothiomyces</taxon>
    </lineage>
</organism>
<comment type="similarity">
    <text evidence="1 7">Belongs to the ClpA/ClpB family.</text>
</comment>
<dbReference type="InterPro" id="IPR003593">
    <property type="entry name" value="AAA+_ATPase"/>
</dbReference>
<dbReference type="InterPro" id="IPR019489">
    <property type="entry name" value="Clp_ATPase_C"/>
</dbReference>
<dbReference type="GO" id="GO:0005524">
    <property type="term" value="F:ATP binding"/>
    <property type="evidence" value="ECO:0007669"/>
    <property type="project" value="UniProtKB-KW"/>
</dbReference>
<dbReference type="FunFam" id="3.40.50.300:FF:000025">
    <property type="entry name" value="ATP-dependent Clp protease subunit"/>
    <property type="match status" value="1"/>
</dbReference>
<dbReference type="InterPro" id="IPR027417">
    <property type="entry name" value="P-loop_NTPase"/>
</dbReference>
<feature type="coiled-coil region" evidence="8">
    <location>
        <begin position="470"/>
        <end position="524"/>
    </location>
</feature>
<evidence type="ECO:0000256" key="7">
    <source>
        <dbReference type="RuleBase" id="RU004432"/>
    </source>
</evidence>
<dbReference type="Pfam" id="PF02861">
    <property type="entry name" value="Clp_N"/>
    <property type="match status" value="1"/>
</dbReference>
<keyword evidence="3 7" id="KW-0547">Nucleotide-binding</keyword>
<keyword evidence="2 6" id="KW-0677">Repeat</keyword>
<reference evidence="10" key="1">
    <citation type="submission" date="2020-05" db="EMBL/GenBank/DDBJ databases">
        <title>Phylogenomic resolution of chytrid fungi.</title>
        <authorList>
            <person name="Stajich J.E."/>
            <person name="Amses K."/>
            <person name="Simmons R."/>
            <person name="Seto K."/>
            <person name="Myers J."/>
            <person name="Bonds A."/>
            <person name="Quandt C.A."/>
            <person name="Barry K."/>
            <person name="Liu P."/>
            <person name="Grigoriev I."/>
            <person name="Longcore J.E."/>
            <person name="James T.Y."/>
        </authorList>
    </citation>
    <scope>NUCLEOTIDE SEQUENCE</scope>
    <source>
        <strain evidence="10">PLAUS21</strain>
    </source>
</reference>
<dbReference type="GO" id="GO:0070370">
    <property type="term" value="P:cellular heat acclimation"/>
    <property type="evidence" value="ECO:0007669"/>
    <property type="project" value="TreeGrafter"/>
</dbReference>
<dbReference type="Pfam" id="PF07724">
    <property type="entry name" value="AAA_2"/>
    <property type="match status" value="1"/>
</dbReference>
<dbReference type="GO" id="GO:0051087">
    <property type="term" value="F:protein-folding chaperone binding"/>
    <property type="evidence" value="ECO:0007669"/>
    <property type="project" value="TreeGrafter"/>
</dbReference>
<dbReference type="GO" id="GO:0016887">
    <property type="term" value="F:ATP hydrolysis activity"/>
    <property type="evidence" value="ECO:0007669"/>
    <property type="project" value="InterPro"/>
</dbReference>
<dbReference type="Gene3D" id="1.10.8.60">
    <property type="match status" value="1"/>
</dbReference>
<accession>A0AAD5UJG0</accession>
<dbReference type="GO" id="GO:0043335">
    <property type="term" value="P:protein unfolding"/>
    <property type="evidence" value="ECO:0007669"/>
    <property type="project" value="TreeGrafter"/>
</dbReference>
<dbReference type="PROSITE" id="PS00871">
    <property type="entry name" value="CLPAB_2"/>
    <property type="match status" value="1"/>
</dbReference>
<dbReference type="Gene3D" id="1.10.1780.10">
    <property type="entry name" value="Clp, N-terminal domain"/>
    <property type="match status" value="1"/>
</dbReference>
<dbReference type="PANTHER" id="PTHR11638:SF18">
    <property type="entry name" value="HEAT SHOCK PROTEIN 104"/>
    <property type="match status" value="1"/>
</dbReference>
<dbReference type="InterPro" id="IPR001270">
    <property type="entry name" value="ClpA/B"/>
</dbReference>
<dbReference type="Gene3D" id="3.40.50.300">
    <property type="entry name" value="P-loop containing nucleotide triphosphate hydrolases"/>
    <property type="match status" value="3"/>
</dbReference>
<dbReference type="Pfam" id="PF00004">
    <property type="entry name" value="AAA"/>
    <property type="match status" value="1"/>
</dbReference>
<evidence type="ECO:0000256" key="8">
    <source>
        <dbReference type="SAM" id="Coils"/>
    </source>
</evidence>
<dbReference type="SUPFAM" id="SSF81923">
    <property type="entry name" value="Double Clp-N motif"/>
    <property type="match status" value="1"/>
</dbReference>
<dbReference type="PANTHER" id="PTHR11638">
    <property type="entry name" value="ATP-DEPENDENT CLP PROTEASE"/>
    <property type="match status" value="1"/>
</dbReference>
<dbReference type="GO" id="GO:0051082">
    <property type="term" value="F:unfolded protein binding"/>
    <property type="evidence" value="ECO:0007669"/>
    <property type="project" value="TreeGrafter"/>
</dbReference>
<sequence length="895" mass="99762">MISPDSFTDKTTQIISNAQQLCTEMAHVQLDAVHVAISLLDEPDQLFKNILQKSGADPQQCERKLRSILVKKPAQNPPPTELSYHPSFAKLLKDSNDLKTKQKDSHISIDHLILALLENREIMTQIESVGGNKKAIEQAVSQVRGNRHIDSKSADSTFDALGKYAIDMIKLAQDGKLDPCIGRDDEIRRVIRVLARRTKNNPILIGEPGVGKTAIVEGLAQRILRKDVPVSLQGKLFSLDMGSLIAGAKYRGEFEERLKAVLKEVTEAGNVILFIDEIHTVLGAGASEGSLDAANLLKPMLARGELRLIGATTLNEYQKHVEKDPAFERRFQQVLVGEPSVESTISILRGIREKWEAYHGVRIADAALVAAATLSDRYITNRFLPDKAIDLVDEACANARVQLETQPEAIDILNRKILQLEIEATALAKEKDTASIQRLQKVNEELAKYKEQMIPLKLKYESEKGRVDELRTLQQKMEELKTKISDAERRYDLALAADLKYGAVPDLQKRIQHLEQQNELEREKLFETGSQEGRLVTEHVFAEQIMDVVSKWTGIPVSRLNKSQVDRLLNLEDALHKRVIGQNEAVKAVAEAVLRSRAGLSGTGTIGSFLFLGPTGTGKTELSKTLAKELFDDDKKGLVRIDMSEYMESHAVSRLIGSPPGYVGYDEGGQLTEAVRKHPYCVILFDEIEKAHPQVLNILLQVLDDGRLTDGKGRTVDFSNTVVIMTSNVGSSYLQSANEVDQVVKGNVMAQVRATFKPELLNRITDIVVFHPLRKKGKSFSNCVELIKIVNIQLTDVAKRLEARNTTLSISDKAAEYILDQAYDPLYGARPLRRYLERLLVTNLAKLIVSGALPEHSAVRILTKAEKEKNVIYHDVDESLVLSITDRSNEMEVEN</sequence>
<protein>
    <recommendedName>
        <fullName evidence="9">Clp R domain-containing protein</fullName>
    </recommendedName>
</protein>
<dbReference type="SUPFAM" id="SSF52540">
    <property type="entry name" value="P-loop containing nucleoside triphosphate hydrolases"/>
    <property type="match status" value="2"/>
</dbReference>
<dbReference type="FunFam" id="3.40.50.300:FF:000010">
    <property type="entry name" value="Chaperone clpB 1, putative"/>
    <property type="match status" value="1"/>
</dbReference>
<comment type="caution">
    <text evidence="10">The sequence shown here is derived from an EMBL/GenBank/DDBJ whole genome shotgun (WGS) entry which is preliminary data.</text>
</comment>
<dbReference type="AlphaFoldDB" id="A0AAD5UJG0"/>
<evidence type="ECO:0000256" key="5">
    <source>
        <dbReference type="ARBA" id="ARBA00023186"/>
    </source>
</evidence>
<dbReference type="EMBL" id="JADGKB010000050">
    <property type="protein sequence ID" value="KAJ3256486.1"/>
    <property type="molecule type" value="Genomic_DNA"/>
</dbReference>
<dbReference type="CDD" id="cd00009">
    <property type="entry name" value="AAA"/>
    <property type="match status" value="1"/>
</dbReference>
<gene>
    <name evidence="10" type="ORF">HK103_005484</name>
</gene>
<dbReference type="PROSITE" id="PS51903">
    <property type="entry name" value="CLP_R"/>
    <property type="match status" value="1"/>
</dbReference>